<evidence type="ECO:0000256" key="3">
    <source>
        <dbReference type="ARBA" id="ARBA00023082"/>
    </source>
</evidence>
<name>Q02AX4_SOLUE</name>
<dbReference type="eggNOG" id="COG1595">
    <property type="taxonomic scope" value="Bacteria"/>
</dbReference>
<evidence type="ECO:0000259" key="8">
    <source>
        <dbReference type="Pfam" id="PF08281"/>
    </source>
</evidence>
<dbReference type="GO" id="GO:0003677">
    <property type="term" value="F:DNA binding"/>
    <property type="evidence" value="ECO:0007669"/>
    <property type="project" value="UniProtKB-KW"/>
</dbReference>
<dbReference type="GO" id="GO:0006352">
    <property type="term" value="P:DNA-templated transcription initiation"/>
    <property type="evidence" value="ECO:0007669"/>
    <property type="project" value="InterPro"/>
</dbReference>
<reference evidence="9" key="1">
    <citation type="submission" date="2006-10" db="EMBL/GenBank/DDBJ databases">
        <title>Complete sequence of Solibacter usitatus Ellin6076.</title>
        <authorList>
            <consortium name="US DOE Joint Genome Institute"/>
            <person name="Copeland A."/>
            <person name="Lucas S."/>
            <person name="Lapidus A."/>
            <person name="Barry K."/>
            <person name="Detter J.C."/>
            <person name="Glavina del Rio T."/>
            <person name="Hammon N."/>
            <person name="Israni S."/>
            <person name="Dalin E."/>
            <person name="Tice H."/>
            <person name="Pitluck S."/>
            <person name="Thompson L.S."/>
            <person name="Brettin T."/>
            <person name="Bruce D."/>
            <person name="Han C."/>
            <person name="Tapia R."/>
            <person name="Gilna P."/>
            <person name="Schmutz J."/>
            <person name="Larimer F."/>
            <person name="Land M."/>
            <person name="Hauser L."/>
            <person name="Kyrpides N."/>
            <person name="Mikhailova N."/>
            <person name="Janssen P.H."/>
            <person name="Kuske C.R."/>
            <person name="Richardson P."/>
        </authorList>
    </citation>
    <scope>NUCLEOTIDE SEQUENCE</scope>
    <source>
        <strain evidence="9">Ellin6076</strain>
    </source>
</reference>
<dbReference type="STRING" id="234267.Acid_0793"/>
<dbReference type="InterPro" id="IPR013325">
    <property type="entry name" value="RNA_pol_sigma_r2"/>
</dbReference>
<dbReference type="GO" id="GO:0016987">
    <property type="term" value="F:sigma factor activity"/>
    <property type="evidence" value="ECO:0007669"/>
    <property type="project" value="UniProtKB-KW"/>
</dbReference>
<dbReference type="KEGG" id="sus:Acid_0793"/>
<dbReference type="Pfam" id="PF04542">
    <property type="entry name" value="Sigma70_r2"/>
    <property type="match status" value="1"/>
</dbReference>
<evidence type="ECO:0000256" key="6">
    <source>
        <dbReference type="RuleBase" id="RU000716"/>
    </source>
</evidence>
<dbReference type="InParanoid" id="Q02AX4"/>
<dbReference type="InterPro" id="IPR013249">
    <property type="entry name" value="RNA_pol_sigma70_r4_t2"/>
</dbReference>
<organism evidence="9">
    <name type="scientific">Solibacter usitatus (strain Ellin6076)</name>
    <dbReference type="NCBI Taxonomy" id="234267"/>
    <lineage>
        <taxon>Bacteria</taxon>
        <taxon>Pseudomonadati</taxon>
        <taxon>Acidobacteriota</taxon>
        <taxon>Terriglobia</taxon>
        <taxon>Bryobacterales</taxon>
        <taxon>Solibacteraceae</taxon>
        <taxon>Candidatus Solibacter</taxon>
    </lineage>
</organism>
<dbReference type="InterPro" id="IPR036388">
    <property type="entry name" value="WH-like_DNA-bd_sf"/>
</dbReference>
<dbReference type="InterPro" id="IPR007627">
    <property type="entry name" value="RNA_pol_sigma70_r2"/>
</dbReference>
<dbReference type="InterPro" id="IPR013324">
    <property type="entry name" value="RNA_pol_sigma_r3/r4-like"/>
</dbReference>
<dbReference type="CDD" id="cd06171">
    <property type="entry name" value="Sigma70_r4"/>
    <property type="match status" value="1"/>
</dbReference>
<dbReference type="PANTHER" id="PTHR43133">
    <property type="entry name" value="RNA POLYMERASE ECF-TYPE SIGMA FACTO"/>
    <property type="match status" value="1"/>
</dbReference>
<keyword evidence="2 6" id="KW-0805">Transcription regulation</keyword>
<dbReference type="SUPFAM" id="SSF88946">
    <property type="entry name" value="Sigma2 domain of RNA polymerase sigma factors"/>
    <property type="match status" value="1"/>
</dbReference>
<evidence type="ECO:0000256" key="2">
    <source>
        <dbReference type="ARBA" id="ARBA00023015"/>
    </source>
</evidence>
<evidence type="ECO:0000259" key="7">
    <source>
        <dbReference type="Pfam" id="PF04542"/>
    </source>
</evidence>
<evidence type="ECO:0000256" key="4">
    <source>
        <dbReference type="ARBA" id="ARBA00023125"/>
    </source>
</evidence>
<dbReference type="SUPFAM" id="SSF88659">
    <property type="entry name" value="Sigma3 and sigma4 domains of RNA polymerase sigma factors"/>
    <property type="match status" value="1"/>
</dbReference>
<accession>Q02AX4</accession>
<keyword evidence="3 6" id="KW-0731">Sigma factor</keyword>
<proteinExistence type="inferred from homology"/>
<dbReference type="InterPro" id="IPR000838">
    <property type="entry name" value="RNA_pol_sigma70_ECF_CS"/>
</dbReference>
<keyword evidence="4 6" id="KW-0238">DNA-binding</keyword>
<feature type="domain" description="RNA polymerase sigma-70 region 2" evidence="7">
    <location>
        <begin position="69"/>
        <end position="136"/>
    </location>
</feature>
<evidence type="ECO:0000256" key="5">
    <source>
        <dbReference type="ARBA" id="ARBA00023163"/>
    </source>
</evidence>
<dbReference type="HOGENOM" id="CLU_047691_3_0_0"/>
<dbReference type="PROSITE" id="PS01063">
    <property type="entry name" value="SIGMA70_ECF"/>
    <property type="match status" value="1"/>
</dbReference>
<dbReference type="Pfam" id="PF08281">
    <property type="entry name" value="Sigma70_r4_2"/>
    <property type="match status" value="1"/>
</dbReference>
<dbReference type="PANTHER" id="PTHR43133:SF8">
    <property type="entry name" value="RNA POLYMERASE SIGMA FACTOR HI_1459-RELATED"/>
    <property type="match status" value="1"/>
</dbReference>
<evidence type="ECO:0000313" key="9">
    <source>
        <dbReference type="EMBL" id="ABJ81792.1"/>
    </source>
</evidence>
<feature type="domain" description="RNA polymerase sigma factor 70 region 4 type 2" evidence="8">
    <location>
        <begin position="173"/>
        <end position="225"/>
    </location>
</feature>
<keyword evidence="5 6" id="KW-0804">Transcription</keyword>
<dbReference type="Gene3D" id="1.10.1740.10">
    <property type="match status" value="1"/>
</dbReference>
<comment type="similarity">
    <text evidence="1 6">Belongs to the sigma-70 factor family. ECF subfamily.</text>
</comment>
<dbReference type="InterPro" id="IPR039425">
    <property type="entry name" value="RNA_pol_sigma-70-like"/>
</dbReference>
<dbReference type="Gene3D" id="1.10.10.10">
    <property type="entry name" value="Winged helix-like DNA-binding domain superfamily/Winged helix DNA-binding domain"/>
    <property type="match status" value="1"/>
</dbReference>
<dbReference type="EMBL" id="CP000473">
    <property type="protein sequence ID" value="ABJ81792.1"/>
    <property type="molecule type" value="Genomic_DNA"/>
</dbReference>
<gene>
    <name evidence="9" type="ordered locus">Acid_0793</name>
</gene>
<evidence type="ECO:0000256" key="1">
    <source>
        <dbReference type="ARBA" id="ARBA00010641"/>
    </source>
</evidence>
<dbReference type="AlphaFoldDB" id="Q02AX4"/>
<dbReference type="InterPro" id="IPR014284">
    <property type="entry name" value="RNA_pol_sigma-70_dom"/>
</dbReference>
<dbReference type="NCBIfam" id="TIGR02937">
    <property type="entry name" value="sigma70-ECF"/>
    <property type="match status" value="1"/>
</dbReference>
<sequence>MRMPRFLLWKTRAMATATLAWEQFGGQTSGGEAASPALRISGGRNLIESVDQSLVSRCLGGDEAAWEELVRQHTRQVYGLCFRFTNSAQEAQDLTQEVFLRVFKTIKTFRSTEGSFGTWLARVTRNLLIDHYRRTRQQRVTDSIEDQLPVLEQVGTSGAARPDQALAGREASEILQATLQKLSPDLREAVILRDLQEMEYREIADVLDIPEGTVKSRINRGRAELARLLRKQKLVV</sequence>
<protein>
    <recommendedName>
        <fullName evidence="6">RNA polymerase sigma factor</fullName>
    </recommendedName>
</protein>